<dbReference type="InterPro" id="IPR011006">
    <property type="entry name" value="CheY-like_superfamily"/>
</dbReference>
<dbReference type="Gene3D" id="3.40.50.2300">
    <property type="match status" value="1"/>
</dbReference>
<evidence type="ECO:0000256" key="2">
    <source>
        <dbReference type="ARBA" id="ARBA00023012"/>
    </source>
</evidence>
<keyword evidence="5" id="KW-0804">Transcription</keyword>
<gene>
    <name evidence="10" type="ORF">G4Y79_22150</name>
</gene>
<feature type="DNA-binding region" description="OmpR/PhoB-type" evidence="7">
    <location>
        <begin position="127"/>
        <end position="225"/>
    </location>
</feature>
<evidence type="ECO:0000256" key="5">
    <source>
        <dbReference type="ARBA" id="ARBA00023163"/>
    </source>
</evidence>
<dbReference type="Gene3D" id="1.10.10.10">
    <property type="entry name" value="Winged helix-like DNA-binding domain superfamily/Winged helix DNA-binding domain"/>
    <property type="match status" value="1"/>
</dbReference>
<evidence type="ECO:0000256" key="3">
    <source>
        <dbReference type="ARBA" id="ARBA00023015"/>
    </source>
</evidence>
<dbReference type="RefSeq" id="WP_195170423.1">
    <property type="nucleotide sequence ID" value="NZ_CP062983.1"/>
</dbReference>
<evidence type="ECO:0000259" key="8">
    <source>
        <dbReference type="PROSITE" id="PS50110"/>
    </source>
</evidence>
<evidence type="ECO:0000256" key="1">
    <source>
        <dbReference type="ARBA" id="ARBA00022553"/>
    </source>
</evidence>
<dbReference type="GO" id="GO:0005829">
    <property type="term" value="C:cytosol"/>
    <property type="evidence" value="ECO:0007669"/>
    <property type="project" value="TreeGrafter"/>
</dbReference>
<name>A0A7S8E8S7_9CHLR</name>
<protein>
    <submittedName>
        <fullName evidence="10">Response regulator transcription factor</fullName>
    </submittedName>
</protein>
<evidence type="ECO:0000256" key="4">
    <source>
        <dbReference type="ARBA" id="ARBA00023125"/>
    </source>
</evidence>
<dbReference type="SUPFAM" id="SSF46894">
    <property type="entry name" value="C-terminal effector domain of the bipartite response regulators"/>
    <property type="match status" value="1"/>
</dbReference>
<dbReference type="GO" id="GO:0000976">
    <property type="term" value="F:transcription cis-regulatory region binding"/>
    <property type="evidence" value="ECO:0007669"/>
    <property type="project" value="TreeGrafter"/>
</dbReference>
<keyword evidence="1 6" id="KW-0597">Phosphoprotein</keyword>
<keyword evidence="2" id="KW-0902">Two-component regulatory system</keyword>
<dbReference type="CDD" id="cd17574">
    <property type="entry name" value="REC_OmpR"/>
    <property type="match status" value="1"/>
</dbReference>
<reference evidence="10 11" key="1">
    <citation type="submission" date="2020-02" db="EMBL/GenBank/DDBJ databases">
        <authorList>
            <person name="Zheng R.K."/>
            <person name="Sun C.M."/>
        </authorList>
    </citation>
    <scope>NUCLEOTIDE SEQUENCE [LARGE SCALE GENOMIC DNA]</scope>
    <source>
        <strain evidence="11">rifampicinis</strain>
    </source>
</reference>
<dbReference type="Pfam" id="PF00072">
    <property type="entry name" value="Response_reg"/>
    <property type="match status" value="1"/>
</dbReference>
<dbReference type="GO" id="GO:0032993">
    <property type="term" value="C:protein-DNA complex"/>
    <property type="evidence" value="ECO:0007669"/>
    <property type="project" value="TreeGrafter"/>
</dbReference>
<evidence type="ECO:0000313" key="11">
    <source>
        <dbReference type="Proteomes" id="UP000594468"/>
    </source>
</evidence>
<evidence type="ECO:0000259" key="9">
    <source>
        <dbReference type="PROSITE" id="PS51755"/>
    </source>
</evidence>
<dbReference type="PROSITE" id="PS51755">
    <property type="entry name" value="OMPR_PHOB"/>
    <property type="match status" value="1"/>
</dbReference>
<dbReference type="Gene3D" id="6.10.250.690">
    <property type="match status" value="1"/>
</dbReference>
<dbReference type="InterPro" id="IPR036388">
    <property type="entry name" value="WH-like_DNA-bd_sf"/>
</dbReference>
<keyword evidence="11" id="KW-1185">Reference proteome</keyword>
<dbReference type="AlphaFoldDB" id="A0A7S8E8S7"/>
<dbReference type="SMART" id="SM00862">
    <property type="entry name" value="Trans_reg_C"/>
    <property type="match status" value="1"/>
</dbReference>
<feature type="domain" description="OmpR/PhoB-type" evidence="9">
    <location>
        <begin position="127"/>
        <end position="225"/>
    </location>
</feature>
<dbReference type="InterPro" id="IPR001789">
    <property type="entry name" value="Sig_transdc_resp-reg_receiver"/>
</dbReference>
<dbReference type="EMBL" id="CP062983">
    <property type="protein sequence ID" value="QPC82354.1"/>
    <property type="molecule type" value="Genomic_DNA"/>
</dbReference>
<feature type="domain" description="Response regulatory" evidence="8">
    <location>
        <begin position="5"/>
        <end position="118"/>
    </location>
</feature>
<keyword evidence="4 7" id="KW-0238">DNA-binding</keyword>
<accession>A0A7S8E8S7</accession>
<evidence type="ECO:0000313" key="10">
    <source>
        <dbReference type="EMBL" id="QPC82354.1"/>
    </source>
</evidence>
<dbReference type="GO" id="GO:0000156">
    <property type="term" value="F:phosphorelay response regulator activity"/>
    <property type="evidence" value="ECO:0007669"/>
    <property type="project" value="TreeGrafter"/>
</dbReference>
<dbReference type="GO" id="GO:0006355">
    <property type="term" value="P:regulation of DNA-templated transcription"/>
    <property type="evidence" value="ECO:0007669"/>
    <property type="project" value="InterPro"/>
</dbReference>
<dbReference type="CDD" id="cd00383">
    <property type="entry name" value="trans_reg_C"/>
    <property type="match status" value="1"/>
</dbReference>
<keyword evidence="3" id="KW-0805">Transcription regulation</keyword>
<evidence type="ECO:0000256" key="7">
    <source>
        <dbReference type="PROSITE-ProRule" id="PRU01091"/>
    </source>
</evidence>
<dbReference type="SUPFAM" id="SSF52172">
    <property type="entry name" value="CheY-like"/>
    <property type="match status" value="1"/>
</dbReference>
<proteinExistence type="predicted"/>
<evidence type="ECO:0000256" key="6">
    <source>
        <dbReference type="PROSITE-ProRule" id="PRU00169"/>
    </source>
</evidence>
<dbReference type="SMART" id="SM00448">
    <property type="entry name" value="REC"/>
    <property type="match status" value="1"/>
</dbReference>
<dbReference type="KEGG" id="pmet:G4Y79_22150"/>
<dbReference type="InterPro" id="IPR039420">
    <property type="entry name" value="WalR-like"/>
</dbReference>
<feature type="modified residue" description="4-aspartylphosphate" evidence="6">
    <location>
        <position position="54"/>
    </location>
</feature>
<dbReference type="FunFam" id="3.40.50.2300:FF:000001">
    <property type="entry name" value="DNA-binding response regulator PhoB"/>
    <property type="match status" value="1"/>
</dbReference>
<dbReference type="PANTHER" id="PTHR48111:SF22">
    <property type="entry name" value="REGULATOR OF RPOS"/>
    <property type="match status" value="1"/>
</dbReference>
<dbReference type="Proteomes" id="UP000594468">
    <property type="component" value="Chromosome"/>
</dbReference>
<dbReference type="InterPro" id="IPR016032">
    <property type="entry name" value="Sig_transdc_resp-reg_C-effctor"/>
</dbReference>
<organism evidence="10 11">
    <name type="scientific">Phototrophicus methaneseepsis</name>
    <dbReference type="NCBI Taxonomy" id="2710758"/>
    <lineage>
        <taxon>Bacteria</taxon>
        <taxon>Bacillati</taxon>
        <taxon>Chloroflexota</taxon>
        <taxon>Candidatus Thermofontia</taxon>
        <taxon>Phototrophicales</taxon>
        <taxon>Phototrophicaceae</taxon>
        <taxon>Phototrophicus</taxon>
    </lineage>
</organism>
<dbReference type="FunFam" id="1.10.10.10:FF:000005">
    <property type="entry name" value="Two-component system response regulator"/>
    <property type="match status" value="1"/>
</dbReference>
<sequence length="226" mass="25892">MSGERILIIEDEARIAQFVERGLIYEGYRVNVARDGQSGLQIARDNPPDLVILDWMLPGLDGLEVCKRLRAASDVPIVMLTAKDDVKDRVVGLDAGADDYLVKPFSIDELMARVRAQFRRVTPTSRPEVLRFADLTLDTGTHRAHRGERAIDLTAKEYELLELFMRNPRQVLTRDVIFDRVWGYDFGGESNIIEVYVRYLRQKTEQDGESRLIHTVRGVGYVLREE</sequence>
<dbReference type="Pfam" id="PF00486">
    <property type="entry name" value="Trans_reg_C"/>
    <property type="match status" value="1"/>
</dbReference>
<dbReference type="InterPro" id="IPR001867">
    <property type="entry name" value="OmpR/PhoB-type_DNA-bd"/>
</dbReference>
<dbReference type="PANTHER" id="PTHR48111">
    <property type="entry name" value="REGULATOR OF RPOS"/>
    <property type="match status" value="1"/>
</dbReference>
<dbReference type="PROSITE" id="PS50110">
    <property type="entry name" value="RESPONSE_REGULATORY"/>
    <property type="match status" value="1"/>
</dbReference>